<comment type="caution">
    <text evidence="1">The sequence shown here is derived from an EMBL/GenBank/DDBJ whole genome shotgun (WGS) entry which is preliminary data.</text>
</comment>
<evidence type="ECO:0000313" key="1">
    <source>
        <dbReference type="EMBL" id="KAH7835198.1"/>
    </source>
</evidence>
<accession>A0ACB7X3K0</accession>
<keyword evidence="2" id="KW-1185">Reference proteome</keyword>
<gene>
    <name evidence="1" type="ORF">Vadar_023754</name>
</gene>
<proteinExistence type="predicted"/>
<dbReference type="Proteomes" id="UP000828048">
    <property type="component" value="Chromosome 2"/>
</dbReference>
<name>A0ACB7X3K0_9ERIC</name>
<dbReference type="EMBL" id="CM037152">
    <property type="protein sequence ID" value="KAH7835198.1"/>
    <property type="molecule type" value="Genomic_DNA"/>
</dbReference>
<reference evidence="1 2" key="1">
    <citation type="journal article" date="2021" name="Hortic Res">
        <title>High-quality reference genome and annotation aids understanding of berry development for evergreen blueberry (Vaccinium darrowii).</title>
        <authorList>
            <person name="Yu J."/>
            <person name="Hulse-Kemp A.M."/>
            <person name="Babiker E."/>
            <person name="Staton M."/>
        </authorList>
    </citation>
    <scope>NUCLEOTIDE SEQUENCE [LARGE SCALE GENOMIC DNA]</scope>
    <source>
        <strain evidence="2">cv. NJ 8807/NJ 8810</strain>
        <tissue evidence="1">Young leaf</tissue>
    </source>
</reference>
<evidence type="ECO:0000313" key="2">
    <source>
        <dbReference type="Proteomes" id="UP000828048"/>
    </source>
</evidence>
<organism evidence="1 2">
    <name type="scientific">Vaccinium darrowii</name>
    <dbReference type="NCBI Taxonomy" id="229202"/>
    <lineage>
        <taxon>Eukaryota</taxon>
        <taxon>Viridiplantae</taxon>
        <taxon>Streptophyta</taxon>
        <taxon>Embryophyta</taxon>
        <taxon>Tracheophyta</taxon>
        <taxon>Spermatophyta</taxon>
        <taxon>Magnoliopsida</taxon>
        <taxon>eudicotyledons</taxon>
        <taxon>Gunneridae</taxon>
        <taxon>Pentapetalae</taxon>
        <taxon>asterids</taxon>
        <taxon>Ericales</taxon>
        <taxon>Ericaceae</taxon>
        <taxon>Vaccinioideae</taxon>
        <taxon>Vaccinieae</taxon>
        <taxon>Vaccinium</taxon>
    </lineage>
</organism>
<protein>
    <submittedName>
        <fullName evidence="1">Uncharacterized protein</fullName>
    </submittedName>
</protein>
<sequence length="127" mass="15034">MIIVVHFHLHNHIMVGTKKTKDVQFYVQVMDVVQTLWGQKRSAYEIVEEQRERDRRNKINLNFQNFVNRINDLWVQTQFKGLDLKFDQPLRELGLCGVMQCLLSLRLQCCCDMQSSTFIFSSILINP</sequence>